<dbReference type="InterPro" id="IPR000587">
    <property type="entry name" value="Creatinase_N"/>
</dbReference>
<dbReference type="InterPro" id="IPR050659">
    <property type="entry name" value="Peptidase_M24B"/>
</dbReference>
<protein>
    <recommendedName>
        <fullName evidence="1">Creatinase N-terminal domain-containing protein</fullName>
    </recommendedName>
</protein>
<accession>X0X510</accession>
<reference evidence="2" key="1">
    <citation type="journal article" date="2014" name="Front. Microbiol.">
        <title>High frequency of phylogenetically diverse reductive dehalogenase-homologous genes in deep subseafloor sedimentary metagenomes.</title>
        <authorList>
            <person name="Kawai M."/>
            <person name="Futagami T."/>
            <person name="Toyoda A."/>
            <person name="Takaki Y."/>
            <person name="Nishi S."/>
            <person name="Hori S."/>
            <person name="Arai W."/>
            <person name="Tsubouchi T."/>
            <person name="Morono Y."/>
            <person name="Uchiyama I."/>
            <person name="Ito T."/>
            <person name="Fujiyama A."/>
            <person name="Inagaki F."/>
            <person name="Takami H."/>
        </authorList>
    </citation>
    <scope>NUCLEOTIDE SEQUENCE</scope>
    <source>
        <strain evidence="2">Expedition CK06-06</strain>
    </source>
</reference>
<dbReference type="EMBL" id="BARS01041979">
    <property type="protein sequence ID" value="GAG38100.1"/>
    <property type="molecule type" value="Genomic_DNA"/>
</dbReference>
<dbReference type="Pfam" id="PF01321">
    <property type="entry name" value="Creatinase_N"/>
    <property type="match status" value="1"/>
</dbReference>
<evidence type="ECO:0000313" key="2">
    <source>
        <dbReference type="EMBL" id="GAG38100.1"/>
    </source>
</evidence>
<gene>
    <name evidence="2" type="ORF">S01H1_63751</name>
</gene>
<dbReference type="Gene3D" id="3.40.350.10">
    <property type="entry name" value="Creatinase/prolidase N-terminal domain"/>
    <property type="match status" value="1"/>
</dbReference>
<comment type="caution">
    <text evidence="2">The sequence shown here is derived from an EMBL/GenBank/DDBJ whole genome shotgun (WGS) entry which is preliminary data.</text>
</comment>
<dbReference type="PANTHER" id="PTHR46112">
    <property type="entry name" value="AMINOPEPTIDASE"/>
    <property type="match status" value="1"/>
</dbReference>
<proteinExistence type="predicted"/>
<dbReference type="PANTHER" id="PTHR46112:SF3">
    <property type="entry name" value="AMINOPEPTIDASE YPDF"/>
    <property type="match status" value="1"/>
</dbReference>
<dbReference type="InterPro" id="IPR029149">
    <property type="entry name" value="Creatin/AminoP/Spt16_N"/>
</dbReference>
<dbReference type="AlphaFoldDB" id="X0X510"/>
<organism evidence="2">
    <name type="scientific">marine sediment metagenome</name>
    <dbReference type="NCBI Taxonomy" id="412755"/>
    <lineage>
        <taxon>unclassified sequences</taxon>
        <taxon>metagenomes</taxon>
        <taxon>ecological metagenomes</taxon>
    </lineage>
</organism>
<evidence type="ECO:0000259" key="1">
    <source>
        <dbReference type="Pfam" id="PF01321"/>
    </source>
</evidence>
<dbReference type="SUPFAM" id="SSF53092">
    <property type="entry name" value="Creatinase/prolidase N-terminal domain"/>
    <property type="match status" value="1"/>
</dbReference>
<feature type="non-terminal residue" evidence="2">
    <location>
        <position position="162"/>
    </location>
</feature>
<feature type="domain" description="Creatinase N-terminal" evidence="1">
    <location>
        <begin position="4"/>
        <end position="121"/>
    </location>
</feature>
<sequence>MKRRLRKIRSKYLKKSCVSFFFTNPVSIRWLTGFSGSYSSLLVSQSDVYFFTDFRYIERARSEVKDARIRMVENGFFDELNNLPRAALGKIMAFESDHLTFEQYQKLSKTIPDVKLEGISEATSFFSRIKDTAEIKKIEKAVELADNVLSTIIPLIRPGIRE</sequence>
<name>X0X510_9ZZZZ</name>